<evidence type="ECO:0000313" key="5">
    <source>
        <dbReference type="Proteomes" id="UP000182334"/>
    </source>
</evidence>
<dbReference type="GO" id="GO:0016779">
    <property type="term" value="F:nucleotidyltransferase activity"/>
    <property type="evidence" value="ECO:0007669"/>
    <property type="project" value="UniProtKB-UniRule"/>
</dbReference>
<dbReference type="EMBL" id="LT635759">
    <property type="protein sequence ID" value="SGZ54624.1"/>
    <property type="molecule type" value="Genomic_DNA"/>
</dbReference>
<evidence type="ECO:0000256" key="3">
    <source>
        <dbReference type="HAMAP-Rule" id="MF_03054"/>
    </source>
</evidence>
<dbReference type="InterPro" id="IPR014729">
    <property type="entry name" value="Rossmann-like_a/b/a_fold"/>
</dbReference>
<dbReference type="PANTHER" id="PTHR20882:SF14">
    <property type="entry name" value="CYTOPLASMIC TRNA 2-THIOLATION PROTEIN 2"/>
    <property type="match status" value="1"/>
</dbReference>
<dbReference type="InterPro" id="IPR019407">
    <property type="entry name" value="CTU2"/>
</dbReference>
<dbReference type="Proteomes" id="UP000182334">
    <property type="component" value="Chromosome IV"/>
</dbReference>
<dbReference type="GO" id="GO:0032447">
    <property type="term" value="P:protein urmylation"/>
    <property type="evidence" value="ECO:0007669"/>
    <property type="project" value="UniProtKB-UniRule"/>
</dbReference>
<name>A0A1L0DFF3_9ASCO</name>
<comment type="subcellular location">
    <subcellularLocation>
        <location evidence="3">Cytoplasm</location>
    </subcellularLocation>
</comment>
<sequence length="388" mass="43216">MRGKQRKQMLDERYKVKYGAVLERLGTQRVLLPLSFGPSSLVLFDMIASLLQEQNLAHKGKQGFELVVLHLQEDEQAAEKFELLTKSYSPIEIKFKIVNADDWKLSDKMKISVSNEFDVIAQKLDSKSEIALTVSHLLELSPSRSLRADLLAIIYEDIIFRTAVAEGCQTILFGHSMTRLATEVISLTVKGRGLQISQEIADGPRSYGDHSVHVIFPLREVLFAEVDAVLKLREGLLQYMKISEEPQTRIVKNMTVQALTSQYFDNLDATGYASTASTVVKTAEKLGGPKDPKTGICQICGCDIHQDARKWLRNITVSEAAPLVKDEQRKYAEAYELEFQADDVSGGGLIVCYGCTTTLAGAGSGFVWPVRASKDEILDEYVLTDDEE</sequence>
<reference evidence="4 5" key="1">
    <citation type="submission" date="2016-10" db="EMBL/GenBank/DDBJ databases">
        <authorList>
            <person name="de Groot N.N."/>
        </authorList>
    </citation>
    <scope>NUCLEOTIDE SEQUENCE [LARGE SCALE GENOMIC DNA]</scope>
    <source>
        <strain evidence="4 5">CBS 141442</strain>
    </source>
</reference>
<dbReference type="PANTHER" id="PTHR20882">
    <property type="entry name" value="CYTOPLASMIC TRNA 2-THIOLATION PROTEIN 2"/>
    <property type="match status" value="1"/>
</dbReference>
<gene>
    <name evidence="3" type="primary">NCS2</name>
    <name evidence="3" type="synonym">CTU2</name>
    <name evidence="4" type="ORF">SAMEA4029010_CIC11G00000003338</name>
</gene>
<dbReference type="SUPFAM" id="SSF52402">
    <property type="entry name" value="Adenine nucleotide alpha hydrolases-like"/>
    <property type="match status" value="1"/>
</dbReference>
<dbReference type="UniPathway" id="UPA00988"/>
<evidence type="ECO:0000256" key="1">
    <source>
        <dbReference type="ARBA" id="ARBA00022490"/>
    </source>
</evidence>
<dbReference type="GO" id="GO:0005829">
    <property type="term" value="C:cytosol"/>
    <property type="evidence" value="ECO:0007669"/>
    <property type="project" value="TreeGrafter"/>
</dbReference>
<dbReference type="HAMAP" id="MF_03054">
    <property type="entry name" value="CTU2"/>
    <property type="match status" value="1"/>
</dbReference>
<evidence type="ECO:0000313" key="4">
    <source>
        <dbReference type="EMBL" id="SGZ54624.1"/>
    </source>
</evidence>
<comment type="function">
    <text evidence="3">Plays a central role in 2-thiolation of mcm(5)S(2)U at tRNA wobble positions of tRNA(Lys), tRNA(Glu) and tRNA(Gln). May act by forming a heterodimer with NCS6 that ligates sulfur from thiocarboxylated URM1 onto the uridine of tRNAs at wobble position. Prior mcm(5) tRNA modification by the elongator complex is required for 2-thiolation. May also be involved in protein urmylation.</text>
</comment>
<dbReference type="STRING" id="45354.A0A1L0DFF3"/>
<comment type="similarity">
    <text evidence="3">Belongs to the CTU2/NCS2 family.</text>
</comment>
<evidence type="ECO:0000256" key="2">
    <source>
        <dbReference type="ARBA" id="ARBA00022694"/>
    </source>
</evidence>
<organism evidence="4 5">
    <name type="scientific">Sungouiella intermedia</name>
    <dbReference type="NCBI Taxonomy" id="45354"/>
    <lineage>
        <taxon>Eukaryota</taxon>
        <taxon>Fungi</taxon>
        <taxon>Dikarya</taxon>
        <taxon>Ascomycota</taxon>
        <taxon>Saccharomycotina</taxon>
        <taxon>Pichiomycetes</taxon>
        <taxon>Metschnikowiaceae</taxon>
        <taxon>Sungouiella</taxon>
    </lineage>
</organism>
<comment type="pathway">
    <text evidence="3">tRNA modification; 5-methoxycarbonylmethyl-2-thiouridine-tRNA biosynthesis.</text>
</comment>
<dbReference type="OrthoDB" id="25129at2759"/>
<keyword evidence="1 3" id="KW-0963">Cytoplasm</keyword>
<dbReference type="Gene3D" id="3.40.50.620">
    <property type="entry name" value="HUPs"/>
    <property type="match status" value="1"/>
</dbReference>
<accession>A0A1L0DFF3</accession>
<dbReference type="GO" id="GO:0000049">
    <property type="term" value="F:tRNA binding"/>
    <property type="evidence" value="ECO:0007669"/>
    <property type="project" value="InterPro"/>
</dbReference>
<keyword evidence="2 3" id="KW-0819">tRNA processing</keyword>
<dbReference type="GO" id="GO:0016783">
    <property type="term" value="F:sulfurtransferase activity"/>
    <property type="evidence" value="ECO:0007669"/>
    <property type="project" value="TreeGrafter"/>
</dbReference>
<dbReference type="GO" id="GO:0002143">
    <property type="term" value="P:tRNA wobble position uridine thiolation"/>
    <property type="evidence" value="ECO:0007669"/>
    <property type="project" value="TreeGrafter"/>
</dbReference>
<proteinExistence type="inferred from homology"/>
<protein>
    <recommendedName>
        <fullName evidence="3">Cytoplasmic tRNA 2-thiolation protein 2</fullName>
    </recommendedName>
</protein>
<dbReference type="AlphaFoldDB" id="A0A1L0DFF3"/>
<dbReference type="Pfam" id="PF10288">
    <property type="entry name" value="CTU2"/>
    <property type="match status" value="1"/>
</dbReference>
<keyword evidence="5" id="KW-1185">Reference proteome</keyword>